<dbReference type="EMBL" id="JADOER010000004">
    <property type="protein sequence ID" value="MBT9311837.1"/>
    <property type="molecule type" value="Genomic_DNA"/>
</dbReference>
<protein>
    <submittedName>
        <fullName evidence="1">Uncharacterized protein</fullName>
    </submittedName>
</protein>
<sequence>MDITMILGLAIAGSVVMLSGDKKKVEKSPKTPPSGTEFIVRIADGDVAVDPKL</sequence>
<comment type="caution">
    <text evidence="1">The sequence shown here is derived from an EMBL/GenBank/DDBJ whole genome shotgun (WGS) entry which is preliminary data.</text>
</comment>
<organism evidence="1 2">
    <name type="scientific">Leptothoe kymatousa TAU-MAC 1615</name>
    <dbReference type="NCBI Taxonomy" id="2364775"/>
    <lineage>
        <taxon>Bacteria</taxon>
        <taxon>Bacillati</taxon>
        <taxon>Cyanobacteriota</taxon>
        <taxon>Cyanophyceae</taxon>
        <taxon>Nodosilineales</taxon>
        <taxon>Cymatolegaceae</taxon>
        <taxon>Leptothoe</taxon>
        <taxon>Leptothoe kymatousa</taxon>
    </lineage>
</organism>
<gene>
    <name evidence="1" type="ORF">IXB28_06435</name>
</gene>
<name>A0ABS5Y1Z4_9CYAN</name>
<keyword evidence="2" id="KW-1185">Reference proteome</keyword>
<dbReference type="RefSeq" id="WP_215617699.1">
    <property type="nucleotide sequence ID" value="NZ_JADOER010000004.1"/>
</dbReference>
<evidence type="ECO:0000313" key="2">
    <source>
        <dbReference type="Proteomes" id="UP001196661"/>
    </source>
</evidence>
<evidence type="ECO:0000313" key="1">
    <source>
        <dbReference type="EMBL" id="MBT9311837.1"/>
    </source>
</evidence>
<proteinExistence type="predicted"/>
<accession>A0ABS5Y1Z4</accession>
<dbReference type="Proteomes" id="UP001196661">
    <property type="component" value="Unassembled WGS sequence"/>
</dbReference>
<reference evidence="1 2" key="1">
    <citation type="journal article" date="2021" name="Mar. Drugs">
        <title>Genome Reduction and Secondary Metabolism of the Marine Sponge-Associated Cyanobacterium Leptothoe.</title>
        <authorList>
            <person name="Konstantinou D."/>
            <person name="Popin R.V."/>
            <person name="Fewer D.P."/>
            <person name="Sivonen K."/>
            <person name="Gkelis S."/>
        </authorList>
    </citation>
    <scope>NUCLEOTIDE SEQUENCE [LARGE SCALE GENOMIC DNA]</scope>
    <source>
        <strain evidence="1 2">TAU-MAC 1615</strain>
    </source>
</reference>